<reference evidence="1" key="1">
    <citation type="submission" date="2015-10" db="EMBL/GenBank/DDBJ databases">
        <authorList>
            <person name="Gilbert D.G."/>
        </authorList>
    </citation>
    <scope>NUCLEOTIDE SEQUENCE</scope>
</reference>
<dbReference type="Gene3D" id="1.25.40.10">
    <property type="entry name" value="Tetratricopeptide repeat domain"/>
    <property type="match status" value="1"/>
</dbReference>
<protein>
    <submittedName>
        <fullName evidence="1">Uncharacterized protein</fullName>
    </submittedName>
</protein>
<sequence length="65" mass="7235">MQAVQNYDQAINLSPDFTHAFIKRALAHAVLGNDTEAQQDTDRAAELGANREHMEARLAAITEQR</sequence>
<evidence type="ECO:0000313" key="1">
    <source>
        <dbReference type="EMBL" id="CUV01789.1"/>
    </source>
</evidence>
<proteinExistence type="predicted"/>
<dbReference type="SUPFAM" id="SSF48452">
    <property type="entry name" value="TPR-like"/>
    <property type="match status" value="1"/>
</dbReference>
<dbReference type="AlphaFoldDB" id="A0A160V7G2"/>
<name>A0A160V7G2_9ZZZZ</name>
<dbReference type="EMBL" id="FAXA01000139">
    <property type="protein sequence ID" value="CUV01789.1"/>
    <property type="molecule type" value="Genomic_DNA"/>
</dbReference>
<dbReference type="InterPro" id="IPR011990">
    <property type="entry name" value="TPR-like_helical_dom_sf"/>
</dbReference>
<accession>A0A160V7G2</accession>
<organism evidence="1">
    <name type="scientific">hydrothermal vent metagenome</name>
    <dbReference type="NCBI Taxonomy" id="652676"/>
    <lineage>
        <taxon>unclassified sequences</taxon>
        <taxon>metagenomes</taxon>
        <taxon>ecological metagenomes</taxon>
    </lineage>
</organism>
<gene>
    <name evidence="1" type="ORF">MGWOODY_Clf1499</name>
</gene>